<reference evidence="3 4" key="1">
    <citation type="submission" date="2017-05" db="EMBL/GenBank/DDBJ databases">
        <title>Genome sequencing of Fusobacterium nucleatum subsp. polymorphum KCOM 1001 (=ChDC F119).</title>
        <authorList>
            <person name="Kook J.-K."/>
            <person name="Park S.-N."/>
            <person name="Lim Y.K."/>
            <person name="Roh H."/>
        </authorList>
    </citation>
    <scope>NUCLEOTIDE SEQUENCE [LARGE SCALE GENOMIC DNA]</scope>
    <source>
        <strain evidence="3 4">KCOM 1001</strain>
    </source>
</reference>
<dbReference type="PROSITE" id="PS52050">
    <property type="entry name" value="WYL"/>
    <property type="match status" value="1"/>
</dbReference>
<dbReference type="Proteomes" id="UP000197470">
    <property type="component" value="Unassembled WGS sequence"/>
</dbReference>
<dbReference type="EMBL" id="NHRT01000001">
    <property type="protein sequence ID" value="OWP25475.1"/>
    <property type="molecule type" value="Genomic_DNA"/>
</dbReference>
<sequence>MKRAERLNQELIFLSSKKSFNLSDLINEFNISKRTALRDIQDLELMGLPFYVENGRNGGYKLINEKLLIPIHFDIGEITSIFFALKSLEALSTTPFEKSYPLLYKKLLATLPIEQKEKILKLLNVVKYHNIPSVNSTNFLTIILEGILNLKVLNILYTQHNKISKQILPYNLFYRNGVWFCYALDINNNIFGVYRCDYIEECIIDNNIEHSYTFEDLKKFLASYEGKYHNIEFKCILTKFGKELFLKKNYPNMRLEEIDNQSYMVGSFNKEELDYMVHYLIGLGDNVKIEYPELLKNTYIKKLKEILKSYKY</sequence>
<dbReference type="Gene3D" id="1.10.10.10">
    <property type="entry name" value="Winged helix-like DNA-binding domain superfamily/Winged helix DNA-binding domain"/>
    <property type="match status" value="1"/>
</dbReference>
<dbReference type="InterPro" id="IPR051534">
    <property type="entry name" value="CBASS_pafABC_assoc_protein"/>
</dbReference>
<dbReference type="AlphaFoldDB" id="A0A246EFQ4"/>
<dbReference type="InterPro" id="IPR026881">
    <property type="entry name" value="WYL_dom"/>
</dbReference>
<evidence type="ECO:0000259" key="1">
    <source>
        <dbReference type="Pfam" id="PF08279"/>
    </source>
</evidence>
<dbReference type="Pfam" id="PF13280">
    <property type="entry name" value="WYL"/>
    <property type="match status" value="1"/>
</dbReference>
<evidence type="ECO:0000313" key="3">
    <source>
        <dbReference type="EMBL" id="OWP25475.1"/>
    </source>
</evidence>
<dbReference type="Pfam" id="PF08279">
    <property type="entry name" value="HTH_11"/>
    <property type="match status" value="1"/>
</dbReference>
<dbReference type="SUPFAM" id="SSF46785">
    <property type="entry name" value="Winged helix' DNA-binding domain"/>
    <property type="match status" value="1"/>
</dbReference>
<dbReference type="InterPro" id="IPR036390">
    <property type="entry name" value="WH_DNA-bd_sf"/>
</dbReference>
<dbReference type="InterPro" id="IPR013196">
    <property type="entry name" value="HTH_11"/>
</dbReference>
<comment type="caution">
    <text evidence="3">The sequence shown here is derived from an EMBL/GenBank/DDBJ whole genome shotgun (WGS) entry which is preliminary data.</text>
</comment>
<gene>
    <name evidence="3" type="ORF">CA839_05835</name>
</gene>
<dbReference type="RefSeq" id="WP_088388621.1">
    <property type="nucleotide sequence ID" value="NZ_NHRT01000001.1"/>
</dbReference>
<organism evidence="3 4">
    <name type="scientific">Fusobacterium nucleatum subsp. polymorphum</name>
    <name type="common">Fusobacterium polymorphum</name>
    <dbReference type="NCBI Taxonomy" id="76857"/>
    <lineage>
        <taxon>Bacteria</taxon>
        <taxon>Fusobacteriati</taxon>
        <taxon>Fusobacteriota</taxon>
        <taxon>Fusobacteriia</taxon>
        <taxon>Fusobacteriales</taxon>
        <taxon>Fusobacteriaceae</taxon>
        <taxon>Fusobacterium</taxon>
    </lineage>
</organism>
<dbReference type="PANTHER" id="PTHR34580">
    <property type="match status" value="1"/>
</dbReference>
<proteinExistence type="predicted"/>
<evidence type="ECO:0000313" key="4">
    <source>
        <dbReference type="Proteomes" id="UP000197470"/>
    </source>
</evidence>
<name>A0A246EFQ4_FUSNP</name>
<accession>A0A246EFQ4</accession>
<dbReference type="PANTHER" id="PTHR34580:SF9">
    <property type="entry name" value="SLL5097 PROTEIN"/>
    <property type="match status" value="1"/>
</dbReference>
<feature type="domain" description="WYL" evidence="2">
    <location>
        <begin position="140"/>
        <end position="201"/>
    </location>
</feature>
<feature type="domain" description="Helix-turn-helix type 11" evidence="1">
    <location>
        <begin position="6"/>
        <end position="61"/>
    </location>
</feature>
<evidence type="ECO:0000259" key="2">
    <source>
        <dbReference type="Pfam" id="PF13280"/>
    </source>
</evidence>
<protein>
    <submittedName>
        <fullName evidence="3">Transcriptional regulator</fullName>
    </submittedName>
</protein>
<dbReference type="InterPro" id="IPR036388">
    <property type="entry name" value="WH-like_DNA-bd_sf"/>
</dbReference>